<keyword evidence="2" id="KW-0808">Transferase</keyword>
<organism evidence="2 3">
    <name type="scientific">Lentilactobacillus parabuchneri DSM 5707 = NBRC 107865</name>
    <dbReference type="NCBI Taxonomy" id="1423784"/>
    <lineage>
        <taxon>Bacteria</taxon>
        <taxon>Bacillati</taxon>
        <taxon>Bacillota</taxon>
        <taxon>Bacilli</taxon>
        <taxon>Lactobacillales</taxon>
        <taxon>Lactobacillaceae</taxon>
        <taxon>Lentilactobacillus</taxon>
    </lineage>
</organism>
<dbReference type="GO" id="GO:0016747">
    <property type="term" value="F:acyltransferase activity, transferring groups other than amino-acyl groups"/>
    <property type="evidence" value="ECO:0007669"/>
    <property type="project" value="InterPro"/>
</dbReference>
<dbReference type="PATRIC" id="fig|1423784.4.peg.835"/>
<dbReference type="InterPro" id="IPR000182">
    <property type="entry name" value="GNAT_dom"/>
</dbReference>
<dbReference type="CDD" id="cd04301">
    <property type="entry name" value="NAT_SF"/>
    <property type="match status" value="1"/>
</dbReference>
<feature type="domain" description="N-acetyltransferase" evidence="1">
    <location>
        <begin position="3"/>
        <end position="146"/>
    </location>
</feature>
<name>A0A0R1Z1L7_9LACO</name>
<reference evidence="2 3" key="1">
    <citation type="journal article" date="2015" name="Genome Announc.">
        <title>Expanding the biotechnology potential of lactobacilli through comparative genomics of 213 strains and associated genera.</title>
        <authorList>
            <person name="Sun Z."/>
            <person name="Harris H.M."/>
            <person name="McCann A."/>
            <person name="Guo C."/>
            <person name="Argimon S."/>
            <person name="Zhang W."/>
            <person name="Yang X."/>
            <person name="Jeffery I.B."/>
            <person name="Cooney J.C."/>
            <person name="Kagawa T.F."/>
            <person name="Liu W."/>
            <person name="Song Y."/>
            <person name="Salvetti E."/>
            <person name="Wrobel A."/>
            <person name="Rasinkangas P."/>
            <person name="Parkhill J."/>
            <person name="Rea M.C."/>
            <person name="O'Sullivan O."/>
            <person name="Ritari J."/>
            <person name="Douillard F.P."/>
            <person name="Paul Ross R."/>
            <person name="Yang R."/>
            <person name="Briner A.E."/>
            <person name="Felis G.E."/>
            <person name="de Vos W.M."/>
            <person name="Barrangou R."/>
            <person name="Klaenhammer T.R."/>
            <person name="Caufield P.W."/>
            <person name="Cui Y."/>
            <person name="Zhang H."/>
            <person name="O'Toole P.W."/>
        </authorList>
    </citation>
    <scope>NUCLEOTIDE SEQUENCE [LARGE SCALE GENOMIC DNA]</scope>
    <source>
        <strain evidence="2 3">DSM 5707</strain>
    </source>
</reference>
<sequence>MKQYILDDSDDLWEHFAKLIGEASWPAGKYLANEMIGGKVSDWERVIVMMDDDKLAGFCAVVREDIVKGTGFSPFIGFVFVSEPYRGQHLSQELVKLAESQIREIGFHKAYIVTKHVGLYEKLGYQEIDTAIDQLGRKMRILAKAL</sequence>
<dbReference type="GeneID" id="69802569"/>
<dbReference type="SUPFAM" id="SSF55729">
    <property type="entry name" value="Acyl-CoA N-acyltransferases (Nat)"/>
    <property type="match status" value="1"/>
</dbReference>
<evidence type="ECO:0000313" key="2">
    <source>
        <dbReference type="EMBL" id="KRM45481.1"/>
    </source>
</evidence>
<dbReference type="Pfam" id="PF00583">
    <property type="entry name" value="Acetyltransf_1"/>
    <property type="match status" value="1"/>
</dbReference>
<dbReference type="Gene3D" id="3.40.630.30">
    <property type="match status" value="1"/>
</dbReference>
<gene>
    <name evidence="2" type="ORF">FC51_GL000832</name>
</gene>
<evidence type="ECO:0000259" key="1">
    <source>
        <dbReference type="PROSITE" id="PS51186"/>
    </source>
</evidence>
<dbReference type="EMBL" id="AZGK01000016">
    <property type="protein sequence ID" value="KRM45481.1"/>
    <property type="molecule type" value="Genomic_DNA"/>
</dbReference>
<dbReference type="AlphaFoldDB" id="A0A0R1Z1L7"/>
<proteinExistence type="predicted"/>
<dbReference type="PROSITE" id="PS51186">
    <property type="entry name" value="GNAT"/>
    <property type="match status" value="1"/>
</dbReference>
<dbReference type="InterPro" id="IPR016181">
    <property type="entry name" value="Acyl_CoA_acyltransferase"/>
</dbReference>
<accession>A0A0R1Z1L7</accession>
<protein>
    <submittedName>
        <fullName evidence="2">N-acetyltransferase GCN5</fullName>
    </submittedName>
</protein>
<evidence type="ECO:0000313" key="3">
    <source>
        <dbReference type="Proteomes" id="UP000051957"/>
    </source>
</evidence>
<dbReference type="Proteomes" id="UP000051957">
    <property type="component" value="Unassembled WGS sequence"/>
</dbReference>
<comment type="caution">
    <text evidence="2">The sequence shown here is derived from an EMBL/GenBank/DDBJ whole genome shotgun (WGS) entry which is preliminary data.</text>
</comment>
<dbReference type="RefSeq" id="WP_057909697.1">
    <property type="nucleotide sequence ID" value="NZ_AZGK01000016.1"/>
</dbReference>